<dbReference type="PANTHER" id="PTHR14136">
    <property type="entry name" value="BTB_POZ DOMAIN-CONTAINING PROTEIN KCTD9"/>
    <property type="match status" value="1"/>
</dbReference>
<evidence type="ECO:0000256" key="1">
    <source>
        <dbReference type="SAM" id="MobiDB-lite"/>
    </source>
</evidence>
<dbReference type="InterPro" id="IPR001646">
    <property type="entry name" value="5peptide_repeat"/>
</dbReference>
<gene>
    <name evidence="2" type="ORF">PC117_g26382</name>
</gene>
<dbReference type="Proteomes" id="UP000736787">
    <property type="component" value="Unassembled WGS sequence"/>
</dbReference>
<evidence type="ECO:0000313" key="2">
    <source>
        <dbReference type="EMBL" id="KAG2881504.1"/>
    </source>
</evidence>
<dbReference type="AlphaFoldDB" id="A0A8T1AFT3"/>
<feature type="non-terminal residue" evidence="2">
    <location>
        <position position="1"/>
    </location>
</feature>
<evidence type="ECO:0000313" key="3">
    <source>
        <dbReference type="Proteomes" id="UP000736787"/>
    </source>
</evidence>
<dbReference type="Gene3D" id="2.160.20.80">
    <property type="entry name" value="E3 ubiquitin-protein ligase SopA"/>
    <property type="match status" value="1"/>
</dbReference>
<proteinExistence type="predicted"/>
<comment type="caution">
    <text evidence="2">The sequence shown here is derived from an EMBL/GenBank/DDBJ whole genome shotgun (WGS) entry which is preliminary data.</text>
</comment>
<dbReference type="Pfam" id="PF00805">
    <property type="entry name" value="Pentapeptide"/>
    <property type="match status" value="2"/>
</dbReference>
<dbReference type="SUPFAM" id="SSF69279">
    <property type="entry name" value="Phage tail proteins"/>
    <property type="match status" value="1"/>
</dbReference>
<protein>
    <submittedName>
        <fullName evidence="2">Uncharacterized protein</fullName>
    </submittedName>
</protein>
<reference evidence="2" key="1">
    <citation type="submission" date="2018-10" db="EMBL/GenBank/DDBJ databases">
        <title>Effector identification in a new, highly contiguous assembly of the strawberry crown rot pathogen Phytophthora cactorum.</title>
        <authorList>
            <person name="Armitage A.D."/>
            <person name="Nellist C.F."/>
            <person name="Bates H."/>
            <person name="Vickerstaff R.J."/>
            <person name="Harrison R.J."/>
        </authorList>
    </citation>
    <scope>NUCLEOTIDE SEQUENCE</scope>
    <source>
        <strain evidence="2">4040</strain>
    </source>
</reference>
<dbReference type="PANTHER" id="PTHR14136:SF17">
    <property type="entry name" value="BTB_POZ DOMAIN-CONTAINING PROTEIN KCTD9"/>
    <property type="match status" value="1"/>
</dbReference>
<sequence length="834" mass="93527">MNDHACVKFTGIVDEEKKDTYVRLSGSDTLVEISQIDEEGSTSVLFSGLILNVGVKVSGGVYLLEVEGISHTHELDIRKKSRSFQNHGMTYPQLLDQVAAGYPNIDIMDAATDGAAIGKFTLQYEETDWQFLKRIASRLRTGLMPASVFDTPKFYFGVFDTSSKGKLEDFNYRVRKRMDKFRYTSQNTKVEVGEEDYVYYEVETNRVLDLGNAIEFKGKLLYVYEAYTEMKNGLLKHRYTLSTHRGLRQNTFHNDKIIGVSLQGVVIGIEKDRLKVHLHIDSAQNEGEAHAFPYQSVYTAEGNSGWYVMPEKGDHIRVYFPGNKEEEGVATSSVRQNSDEGESNKLSNPDHKYFRTAAGKELKMTPEEVIVTGKDGEIFIRLSEGGGIEIISSQQITISAKEDIMMNAEKSIVFSAKEEISLTCKESNIKMDGTTSLKKGGMLVTTALVQFKQEIVIPLRNQVMLRFEQLYRQNRERLKEEFLLHFAKQCECVLDAQKIGEHGAVGHVTYSMLRTRLMDGQAQYLTEVADETWLFDPSPIEGEYDASWAFGYLDVMLACWEEELQRPGSLYAGSISRPDLEHLLLKEAEHGHAYVTNLIHLAMPEAVQSESFIHLEKCPSFEVRVGEYLDVSESVYKTNGDPGNESEIRKWLAERIEGAYGYAALEHLDLAGGDYSGMDFRYSAFRDVAFGGSQFEANNLLNTVWEQCDLTDTRWNSSQMYGARFRKCRMVGAIFHGIEARQGLADPETWEVPGFHPISFAGADLREADFVLADLQGADFTGALLEGTVFGVCNLAEANFRGTDVSKVDFTGSRLEGAQMDTGASCPIQGRPAA</sequence>
<organism evidence="2 3">
    <name type="scientific">Phytophthora cactorum</name>
    <dbReference type="NCBI Taxonomy" id="29920"/>
    <lineage>
        <taxon>Eukaryota</taxon>
        <taxon>Sar</taxon>
        <taxon>Stramenopiles</taxon>
        <taxon>Oomycota</taxon>
        <taxon>Peronosporomycetes</taxon>
        <taxon>Peronosporales</taxon>
        <taxon>Peronosporaceae</taxon>
        <taxon>Phytophthora</taxon>
    </lineage>
</organism>
<dbReference type="EMBL" id="RCMK01002422">
    <property type="protein sequence ID" value="KAG2881504.1"/>
    <property type="molecule type" value="Genomic_DNA"/>
</dbReference>
<dbReference type="SUPFAM" id="SSF141571">
    <property type="entry name" value="Pentapeptide repeat-like"/>
    <property type="match status" value="1"/>
</dbReference>
<accession>A0A8T1AFT3</accession>
<dbReference type="Gene3D" id="3.55.50.10">
    <property type="entry name" value="Baseplate protein-like domains"/>
    <property type="match status" value="1"/>
</dbReference>
<dbReference type="InterPro" id="IPR051082">
    <property type="entry name" value="Pentapeptide-BTB/POZ_domain"/>
</dbReference>
<feature type="region of interest" description="Disordered" evidence="1">
    <location>
        <begin position="327"/>
        <end position="351"/>
    </location>
</feature>
<name>A0A8T1AFT3_9STRA</name>